<dbReference type="PROSITE" id="PS51157">
    <property type="entry name" value="ZF_UBR"/>
    <property type="match status" value="1"/>
</dbReference>
<dbReference type="PANTHER" id="PTHR21497">
    <property type="entry name" value="UBIQUITIN LIGASE E3 ALPHA-RELATED"/>
    <property type="match status" value="1"/>
</dbReference>
<proteinExistence type="inferred from homology"/>
<comment type="similarity">
    <text evidence="7 9">Belongs to the E3 ubiquitin-protein ligase UBR1-like family.</text>
</comment>
<accession>A0ABP0WFY9</accession>
<dbReference type="Gene3D" id="1.10.10.2670">
    <property type="entry name" value="E3 ubiquitin-protein ligase"/>
    <property type="match status" value="1"/>
</dbReference>
<evidence type="ECO:0000256" key="8">
    <source>
        <dbReference type="PROSITE-ProRule" id="PRU00508"/>
    </source>
</evidence>
<evidence type="ECO:0000256" key="6">
    <source>
        <dbReference type="ARBA" id="ARBA00022833"/>
    </source>
</evidence>
<dbReference type="InterPro" id="IPR003126">
    <property type="entry name" value="Znf_UBR"/>
</dbReference>
<organism evidence="12 13">
    <name type="scientific">Sphagnum jensenii</name>
    <dbReference type="NCBI Taxonomy" id="128206"/>
    <lineage>
        <taxon>Eukaryota</taxon>
        <taxon>Viridiplantae</taxon>
        <taxon>Streptophyta</taxon>
        <taxon>Embryophyta</taxon>
        <taxon>Bryophyta</taxon>
        <taxon>Sphagnophytina</taxon>
        <taxon>Sphagnopsida</taxon>
        <taxon>Sphagnales</taxon>
        <taxon>Sphagnaceae</taxon>
        <taxon>Sphagnum</taxon>
    </lineage>
</organism>
<comment type="pathway">
    <text evidence="9">Protein modification; protein ubiquitination.</text>
</comment>
<dbReference type="EMBL" id="OZ020113">
    <property type="protein sequence ID" value="CAK9265761.1"/>
    <property type="molecule type" value="Genomic_DNA"/>
</dbReference>
<evidence type="ECO:0000256" key="7">
    <source>
        <dbReference type="ARBA" id="ARBA00046341"/>
    </source>
</evidence>
<sequence length="1717" mass="198774">MFSSIEAMSQAERNSEQQNEQGLERIREEISEKERTMSAGYESFDELLADLQSSGHSQCTTVWSKDMVAYRCRTCQVNDSSAICEKCYHEGDHHKHEFVMYHSESGGCCDCGDKDAWKEEGFCKMHQVTNQISGHMPIHLYATTKHTVLWILQMLSIWVHIIWEKRIKDPKANVEFEMQAAKLYIDWLQKVCSVDALRNVLSVFVTRKFVHVKNMIGIKSPLEILLKMLWSMPEALIEEETTFFLQMLYNGWFKSQFTQELMQHYYQMVMDVALMVIDHAQYVDVMIGWKALNSTLDRVMVQLFNIPKMELIIKENLLGKFIYVFKMILKYSLVRGTINVEHEVIKQKVYLRPQGDLRLIVSHPSVAIHVLNDRLDVFEELLEVVTYLQWMNPYTQNSSIHFKKDNAWILSIQLEMNTMAIIFQLITCCYSNDDSNKSKQALILAGNCTIKHLRCYLLEKTKKLTFESSMSLHIPLLRVFSVILSKLVLLGWDDDVERFFSSFQIEEEVLALLDLPLRIAAWMVEIRANQWQHVSEEFYHLEFIYHGSFWHDQSWDMDLLLLQFCVVAKKDMENAIFSRMAERFHLLDLVTSPTTSSQMSFLLPSYIQNFLRIILLVVRDRRNTGMKELESLRYDVIQWLCVRNQTYSQLSRALSAIPLDQQKLMDTLDEVAQFHQPKVQEHGYYQLKFKYWKEFDPLFAHFYPNELEDAQERATHVGKLQHYWRLNSPIKAAPPYNHLIKLLHTQACHQLLWNMLNHVNFLVKDETSATAGESLGVAVLQIMEIALKDRQNFLPSNAAPQPSSLHPNDILVNIKWNPYIDQGAILDERSTWRPSSSSMYGMLHELQNVKNAHHLADYAQHILHLLHSLFPTIFGDESRVSKFYNFPQHQVPVTNTKDEWQRLKKERQAAILAKIASQQKAFLDEHNDQEDDEAEHGYDDVTLIEVPPILTLDHKEKVVTIETTVVIQECAFCRTKCDNSDSPAGYIAFVQLYNMPLQVVKKADEVEILEEAETIAKGDKADQLLALISKKIQRHEFTSQVFEVTGYSLDVHPIEHVGCCGHQMHRACFESYRLSLLERDNLDNNYEGEGIIDLQKNEFWCPICRRLANVLLPIVNVSSFQRMQHVQKEGGTKDTFNLGELWNPQTNLSTTIDNFVAQIIQVREGFCSLVKPKAVSVFRFQVLWEVFAGNIVHFEVETRDEKNEVGSSSSSPIQLKDKWGGEVVHLIALQELGKLAMLSNKSDSDTMKHLKSNNIQHLWQKLECMTKEQLVDAYGSFDFISTHVLQKLREIFEGLFVYGQLLDHNHVESQKDMKNQEIFDHKKSVPTSVENGLGDSISSYLIEKSQEEVSLHRVPCIPNLEGGKVMLEPNCGPMGVQNLHKVFSKHLPCQINSMDYPSQQLEAYKHPTTNILDGGLLEVDPFAILTHWLLSAFEGWPDLIQILCMVKFAYIIAIIQTSRAITRIKKKASLEAENIKLVIQSACLPFLRRATLLVQFITCNELDGKYQGSGTMFMDAAYLEQSLQLQDIWNFFVINQDMGNNKQMRFECLQQTSNNTLDVQPHLYKVQKRLCLTNLPLVYQDLLWKSIQEQRIDHRKMGYAALCLICGEFVWCASEFQNSEECLIHANEGYAGIGIFLLMQSTHVLIMRGNRACILPSFYLDQHGEEDHGLRRNQKLYLSPLRLNKVRHLWLTAGFDFDTHILHTSVKLDMEKERRLV</sequence>
<evidence type="ECO:0000256" key="10">
    <source>
        <dbReference type="SAM" id="MobiDB-lite"/>
    </source>
</evidence>
<feature type="domain" description="UBR-type" evidence="11">
    <location>
        <begin position="57"/>
        <end position="128"/>
    </location>
</feature>
<dbReference type="EC" id="2.3.2.27" evidence="9"/>
<evidence type="ECO:0000313" key="13">
    <source>
        <dbReference type="Proteomes" id="UP001497444"/>
    </source>
</evidence>
<keyword evidence="6 9" id="KW-0862">Zinc</keyword>
<dbReference type="Pfam" id="PF18995">
    <property type="entry name" value="PRT6_C"/>
    <property type="match status" value="1"/>
</dbReference>
<keyword evidence="4 9" id="KW-0863">Zinc-finger</keyword>
<feature type="zinc finger region" description="UBR-type" evidence="8">
    <location>
        <begin position="57"/>
        <end position="128"/>
    </location>
</feature>
<dbReference type="InterPro" id="IPR039164">
    <property type="entry name" value="UBR1-like"/>
</dbReference>
<evidence type="ECO:0000256" key="1">
    <source>
        <dbReference type="ARBA" id="ARBA00000900"/>
    </source>
</evidence>
<gene>
    <name evidence="12" type="ORF">CSSPJE1EN1_LOCUS11239</name>
</gene>
<reference evidence="12" key="1">
    <citation type="submission" date="2024-02" db="EMBL/GenBank/DDBJ databases">
        <authorList>
            <consortium name="ELIXIR-Norway"/>
            <consortium name="Elixir Norway"/>
        </authorList>
    </citation>
    <scope>NUCLEOTIDE SEQUENCE</scope>
</reference>
<evidence type="ECO:0000256" key="5">
    <source>
        <dbReference type="ARBA" id="ARBA00022786"/>
    </source>
</evidence>
<evidence type="ECO:0000259" key="11">
    <source>
        <dbReference type="PROSITE" id="PS51157"/>
    </source>
</evidence>
<feature type="region of interest" description="Disordered" evidence="10">
    <location>
        <begin position="1"/>
        <end position="23"/>
    </location>
</feature>
<dbReference type="InterPro" id="IPR055194">
    <property type="entry name" value="UBR1-like_WH"/>
</dbReference>
<keyword evidence="5 9" id="KW-0833">Ubl conjugation pathway</keyword>
<dbReference type="Pfam" id="PF02207">
    <property type="entry name" value="zf-UBR"/>
    <property type="match status" value="1"/>
</dbReference>
<dbReference type="PANTHER" id="PTHR21497:SF24">
    <property type="entry name" value="E3 UBIQUITIN-PROTEIN LIGASE UBR1"/>
    <property type="match status" value="1"/>
</dbReference>
<evidence type="ECO:0000256" key="3">
    <source>
        <dbReference type="ARBA" id="ARBA00022723"/>
    </source>
</evidence>
<protein>
    <recommendedName>
        <fullName evidence="9">E3 ubiquitin-protein ligase</fullName>
        <ecNumber evidence="9">2.3.2.27</ecNumber>
    </recommendedName>
</protein>
<evidence type="ECO:0000256" key="9">
    <source>
        <dbReference type="RuleBase" id="RU366018"/>
    </source>
</evidence>
<dbReference type="InterPro" id="IPR044046">
    <property type="entry name" value="E3_ligase_UBR-like_C"/>
</dbReference>
<keyword evidence="2 9" id="KW-0808">Transferase</keyword>
<dbReference type="Gene3D" id="2.10.110.30">
    <property type="match status" value="1"/>
</dbReference>
<keyword evidence="3 9" id="KW-0479">Metal-binding</keyword>
<name>A0ABP0WFY9_9BRYO</name>
<dbReference type="Proteomes" id="UP001497444">
    <property type="component" value="Chromosome 18"/>
</dbReference>
<dbReference type="SMART" id="SM00396">
    <property type="entry name" value="ZnF_UBR1"/>
    <property type="match status" value="1"/>
</dbReference>
<evidence type="ECO:0000256" key="2">
    <source>
        <dbReference type="ARBA" id="ARBA00022679"/>
    </source>
</evidence>
<dbReference type="Pfam" id="PF22960">
    <property type="entry name" value="WHD_UBR1"/>
    <property type="match status" value="1"/>
</dbReference>
<comment type="function">
    <text evidence="9">Ubiquitin ligase protein which is a component of the N-end rule pathway. Recognizes and binds to proteins bearing specific N-terminal residues that are destabilizing according to the N-end rule, leading to their ubiquitination and subsequent degradation.</text>
</comment>
<keyword evidence="13" id="KW-1185">Reference proteome</keyword>
<dbReference type="CDD" id="cd19673">
    <property type="entry name" value="UBR-box_UBR3"/>
    <property type="match status" value="1"/>
</dbReference>
<evidence type="ECO:0000256" key="4">
    <source>
        <dbReference type="ARBA" id="ARBA00022771"/>
    </source>
</evidence>
<comment type="catalytic activity">
    <reaction evidence="1 9">
        <text>S-ubiquitinyl-[E2 ubiquitin-conjugating enzyme]-L-cysteine + [acceptor protein]-L-lysine = [E2 ubiquitin-conjugating enzyme]-L-cysteine + N(6)-ubiquitinyl-[acceptor protein]-L-lysine.</text>
        <dbReference type="EC" id="2.3.2.27"/>
    </reaction>
</comment>
<dbReference type="InterPro" id="IPR042065">
    <property type="entry name" value="E3_ELL-like"/>
</dbReference>
<evidence type="ECO:0000313" key="12">
    <source>
        <dbReference type="EMBL" id="CAK9265761.1"/>
    </source>
</evidence>